<protein>
    <submittedName>
        <fullName evidence="1">Uncharacterized protein</fullName>
    </submittedName>
</protein>
<evidence type="ECO:0000313" key="1">
    <source>
        <dbReference type="EMBL" id="KAJ8677569.1"/>
    </source>
</evidence>
<accession>A0ACC2P4W0</accession>
<sequence>MTSIYISDSNHGAIVSCETPLDMEDTFTLSGSGTSSLILMNDDLVIDLIPGKRYALGLVSLTTSYSFPNIDGRNNKLNVAKEVLEVPTGSYEIGDFKRECRKQLKGKGIELSIKPNNNTLCSVVQCNRDIDFHPDNSIGHTLGFSKRILKANKSYDSDSPVNILRVNVIRVECSIKTGAYINGELTHTIHKFSPIVPPGFNMIERPSPGIYLPK</sequence>
<gene>
    <name evidence="1" type="ORF">QAD02_013356</name>
</gene>
<organism evidence="1 2">
    <name type="scientific">Eretmocerus hayati</name>
    <dbReference type="NCBI Taxonomy" id="131215"/>
    <lineage>
        <taxon>Eukaryota</taxon>
        <taxon>Metazoa</taxon>
        <taxon>Ecdysozoa</taxon>
        <taxon>Arthropoda</taxon>
        <taxon>Hexapoda</taxon>
        <taxon>Insecta</taxon>
        <taxon>Pterygota</taxon>
        <taxon>Neoptera</taxon>
        <taxon>Endopterygota</taxon>
        <taxon>Hymenoptera</taxon>
        <taxon>Apocrita</taxon>
        <taxon>Proctotrupomorpha</taxon>
        <taxon>Chalcidoidea</taxon>
        <taxon>Aphelinidae</taxon>
        <taxon>Aphelininae</taxon>
        <taxon>Eretmocerus</taxon>
    </lineage>
</organism>
<comment type="caution">
    <text evidence="1">The sequence shown here is derived from an EMBL/GenBank/DDBJ whole genome shotgun (WGS) entry which is preliminary data.</text>
</comment>
<reference evidence="1" key="1">
    <citation type="submission" date="2023-04" db="EMBL/GenBank/DDBJ databases">
        <title>A chromosome-level genome assembly of the parasitoid wasp Eretmocerus hayati.</title>
        <authorList>
            <person name="Zhong Y."/>
            <person name="Liu S."/>
            <person name="Liu Y."/>
        </authorList>
    </citation>
    <scope>NUCLEOTIDE SEQUENCE</scope>
    <source>
        <strain evidence="1">ZJU_SS_LIU_2023</strain>
    </source>
</reference>
<proteinExistence type="predicted"/>
<name>A0ACC2P4W0_9HYME</name>
<evidence type="ECO:0000313" key="2">
    <source>
        <dbReference type="Proteomes" id="UP001239111"/>
    </source>
</evidence>
<dbReference type="Proteomes" id="UP001239111">
    <property type="component" value="Chromosome 2"/>
</dbReference>
<keyword evidence="2" id="KW-1185">Reference proteome</keyword>
<dbReference type="EMBL" id="CM056742">
    <property type="protein sequence ID" value="KAJ8677569.1"/>
    <property type="molecule type" value="Genomic_DNA"/>
</dbReference>